<evidence type="ECO:0000313" key="4">
    <source>
        <dbReference type="Proteomes" id="UP000646548"/>
    </source>
</evidence>
<evidence type="ECO:0000256" key="1">
    <source>
        <dbReference type="SAM" id="Coils"/>
    </source>
</evidence>
<evidence type="ECO:0000313" key="3">
    <source>
        <dbReference type="EMBL" id="KAF6721050.1"/>
    </source>
</evidence>
<gene>
    <name evidence="3" type="ORF">FQA47_018031</name>
</gene>
<keyword evidence="1" id="KW-0175">Coiled coil</keyword>
<evidence type="ECO:0000259" key="2">
    <source>
        <dbReference type="SMART" id="SM00458"/>
    </source>
</evidence>
<dbReference type="SUPFAM" id="SSF50370">
    <property type="entry name" value="Ricin B-like lectins"/>
    <property type="match status" value="1"/>
</dbReference>
<dbReference type="SMART" id="SM00458">
    <property type="entry name" value="RICIN"/>
    <property type="match status" value="1"/>
</dbReference>
<protein>
    <submittedName>
        <fullName evidence="3">Macrophage mannose receptor 1</fullName>
    </submittedName>
</protein>
<dbReference type="PROSITE" id="PS50231">
    <property type="entry name" value="RICIN_B_LECTIN"/>
    <property type="match status" value="1"/>
</dbReference>
<dbReference type="EMBL" id="WKFB01000509">
    <property type="protein sequence ID" value="KAF6721050.1"/>
    <property type="molecule type" value="Genomic_DNA"/>
</dbReference>
<accession>A0A834C5X8</accession>
<dbReference type="AlphaFoldDB" id="A0A834C5X8"/>
<feature type="coiled-coil region" evidence="1">
    <location>
        <begin position="163"/>
        <end position="190"/>
    </location>
</feature>
<dbReference type="PANTHER" id="PTHR36129:SF3">
    <property type="match status" value="1"/>
</dbReference>
<dbReference type="InterPro" id="IPR035992">
    <property type="entry name" value="Ricin_B-like_lectins"/>
</dbReference>
<proteinExistence type="predicted"/>
<feature type="domain" description="Ricin B lectin" evidence="2">
    <location>
        <begin position="38"/>
        <end position="151"/>
    </location>
</feature>
<sequence>MFLSDFSEQLQSSSSPGTNTARNMYPVWILWLFLLSGGRAFMIYSSEHSLCLQDSGTREVQLERCSLDSEAQQWLWINQSMLMSAATSRCLYTQWSDRVQMQSCHGLDPAGLEWDCYKGRLISRKTSLLLTASGQQVILSQEGKLSMWKSLDEEDFCEERLRLRRASGDLLDYEEDVEEVIDKKKAMTEEQRQFLRWFYRKEDFDNVACHGIL</sequence>
<dbReference type="Pfam" id="PF00652">
    <property type="entry name" value="Ricin_B_lectin"/>
    <property type="match status" value="1"/>
</dbReference>
<dbReference type="CDD" id="cd23385">
    <property type="entry name" value="beta-trefoil_Ricin_MRC-like"/>
    <property type="match status" value="1"/>
</dbReference>
<keyword evidence="3" id="KW-0675">Receptor</keyword>
<dbReference type="InterPro" id="IPR000772">
    <property type="entry name" value="Ricin_B_lectin"/>
</dbReference>
<dbReference type="Gene3D" id="2.80.10.50">
    <property type="match status" value="1"/>
</dbReference>
<reference evidence="3" key="1">
    <citation type="journal article" name="BMC Genomics">
        <title>Long-read sequencing and de novo genome assembly of marine medaka (Oryzias melastigma).</title>
        <authorList>
            <person name="Liang P."/>
            <person name="Saqib H.S.A."/>
            <person name="Ni X."/>
            <person name="Shen Y."/>
        </authorList>
    </citation>
    <scope>NUCLEOTIDE SEQUENCE</scope>
    <source>
        <strain evidence="3">Bigg-433</strain>
    </source>
</reference>
<organism evidence="3 4">
    <name type="scientific">Oryzias melastigma</name>
    <name type="common">Marine medaka</name>
    <dbReference type="NCBI Taxonomy" id="30732"/>
    <lineage>
        <taxon>Eukaryota</taxon>
        <taxon>Metazoa</taxon>
        <taxon>Chordata</taxon>
        <taxon>Craniata</taxon>
        <taxon>Vertebrata</taxon>
        <taxon>Euteleostomi</taxon>
        <taxon>Actinopterygii</taxon>
        <taxon>Neopterygii</taxon>
        <taxon>Teleostei</taxon>
        <taxon>Neoteleostei</taxon>
        <taxon>Acanthomorphata</taxon>
        <taxon>Ovalentaria</taxon>
        <taxon>Atherinomorphae</taxon>
        <taxon>Beloniformes</taxon>
        <taxon>Adrianichthyidae</taxon>
        <taxon>Oryziinae</taxon>
        <taxon>Oryzias</taxon>
    </lineage>
</organism>
<comment type="caution">
    <text evidence="3">The sequence shown here is derived from an EMBL/GenBank/DDBJ whole genome shotgun (WGS) entry which is preliminary data.</text>
</comment>
<dbReference type="InterPro" id="IPR052678">
    <property type="entry name" value="OST-beta_subunit"/>
</dbReference>
<name>A0A834C5X8_ORYME</name>
<dbReference type="PANTHER" id="PTHR36129">
    <property type="entry name" value="ORGANIC SOLUTE TRANSPORTER SUBUNIT BETA-RELATED"/>
    <property type="match status" value="1"/>
</dbReference>
<dbReference type="Proteomes" id="UP000646548">
    <property type="component" value="Unassembled WGS sequence"/>
</dbReference>